<proteinExistence type="predicted"/>
<accession>A0A6P7TDV3</accession>
<organism evidence="1 2">
    <name type="scientific">Octopus sinensis</name>
    <name type="common">East Asian common octopus</name>
    <dbReference type="NCBI Taxonomy" id="2607531"/>
    <lineage>
        <taxon>Eukaryota</taxon>
        <taxon>Metazoa</taxon>
        <taxon>Spiralia</taxon>
        <taxon>Lophotrochozoa</taxon>
        <taxon>Mollusca</taxon>
        <taxon>Cephalopoda</taxon>
        <taxon>Coleoidea</taxon>
        <taxon>Octopodiformes</taxon>
        <taxon>Octopoda</taxon>
        <taxon>Incirrata</taxon>
        <taxon>Octopodidae</taxon>
        <taxon>Octopus</taxon>
    </lineage>
</organism>
<keyword evidence="1" id="KW-1185">Reference proteome</keyword>
<reference evidence="2" key="1">
    <citation type="submission" date="2025-08" db="UniProtKB">
        <authorList>
            <consortium name="RefSeq"/>
        </authorList>
    </citation>
    <scope>IDENTIFICATION</scope>
</reference>
<evidence type="ECO:0000313" key="1">
    <source>
        <dbReference type="Proteomes" id="UP000515154"/>
    </source>
</evidence>
<dbReference type="RefSeq" id="XP_029649328.1">
    <property type="nucleotide sequence ID" value="XM_029793468.2"/>
</dbReference>
<gene>
    <name evidence="2" type="primary">LOC115223035</name>
</gene>
<dbReference type="AlphaFoldDB" id="A0A6P7TDV3"/>
<name>A0A6P7TDV3_9MOLL</name>
<evidence type="ECO:0000313" key="2">
    <source>
        <dbReference type="RefSeq" id="XP_029649328.1"/>
    </source>
</evidence>
<dbReference type="KEGG" id="osn:115223035"/>
<protein>
    <submittedName>
        <fullName evidence="2">Uncharacterized protein LOC115223035 isoform X2</fullName>
    </submittedName>
</protein>
<dbReference type="Proteomes" id="UP000515154">
    <property type="component" value="Linkage group LG2"/>
</dbReference>
<sequence>MASSGVQEHNEARRRQMHRERIANLQKSIGENYRNTYENEVRFKNEKKQDLSASNKPNQPCGYRCIYGHEPNEEKEKTAHTQRLEQTKPGQQLLCNNCKGKLNMQKRGDRSYGMQFSPYKEIYSAKLPRRFTTTDYLMQW</sequence>